<feature type="domain" description="ABC transporter" evidence="5">
    <location>
        <begin position="10"/>
        <end position="239"/>
    </location>
</feature>
<dbReference type="GO" id="GO:0005524">
    <property type="term" value="F:ATP binding"/>
    <property type="evidence" value="ECO:0007669"/>
    <property type="project" value="UniProtKB-KW"/>
</dbReference>
<accession>A0A1Y1RZW4</accession>
<dbReference type="STRING" id="1963862.B4O97_08515"/>
<dbReference type="AlphaFoldDB" id="A0A1Y1RZW4"/>
<proteinExistence type="inferred from homology"/>
<keyword evidence="2" id="KW-0813">Transport</keyword>
<dbReference type="InterPro" id="IPR027417">
    <property type="entry name" value="P-loop_NTPase"/>
</dbReference>
<evidence type="ECO:0000313" key="7">
    <source>
        <dbReference type="Proteomes" id="UP000192343"/>
    </source>
</evidence>
<sequence>MSKPEPCCVIHARNISFAYDDKPVLKDVSFQVQAGEMVTIVGPNGGGKSTLLKILLGILEPRSGSLEILGKPSREALHLIGYVPQYARFDERFPITVEEVVLSGRIKPRFGFYSAGDRSHAREAMERVGMEDLAKNSFSALSGGQRQRVLIARALVGDPRILLLDEPTANVDAFMSERFIQLVSELAKERTVLLVTHDTGYVSGITDRVFCVNRGLEEHPAEDAGADLVHASYGQSVRAVRHDIKLPHPGEEAQR</sequence>
<protein>
    <recommendedName>
        <fullName evidence="5">ABC transporter domain-containing protein</fullName>
    </recommendedName>
</protein>
<dbReference type="PROSITE" id="PS50893">
    <property type="entry name" value="ABC_TRANSPORTER_2"/>
    <property type="match status" value="1"/>
</dbReference>
<dbReference type="InterPro" id="IPR050153">
    <property type="entry name" value="Metal_Ion_Import_ABC"/>
</dbReference>
<dbReference type="Proteomes" id="UP000192343">
    <property type="component" value="Unassembled WGS sequence"/>
</dbReference>
<dbReference type="InterPro" id="IPR017871">
    <property type="entry name" value="ABC_transporter-like_CS"/>
</dbReference>
<dbReference type="PANTHER" id="PTHR42734:SF17">
    <property type="entry name" value="METAL TRANSPORT SYSTEM ATP-BINDING PROTEIN TM_0124-RELATED"/>
    <property type="match status" value="1"/>
</dbReference>
<reference evidence="6 7" key="1">
    <citation type="submission" date="2017-03" db="EMBL/GenBank/DDBJ databases">
        <title>Draft Genome sequence of Marispirochaeta sp. strain JC444.</title>
        <authorList>
            <person name="Shivani Y."/>
            <person name="Subhash Y."/>
            <person name="Sasikala C."/>
            <person name="Ramana C."/>
        </authorList>
    </citation>
    <scope>NUCLEOTIDE SEQUENCE [LARGE SCALE GENOMIC DNA]</scope>
    <source>
        <strain evidence="6 7">JC444</strain>
    </source>
</reference>
<dbReference type="FunFam" id="3.40.50.300:FF:000134">
    <property type="entry name" value="Iron-enterobactin ABC transporter ATP-binding protein"/>
    <property type="match status" value="1"/>
</dbReference>
<evidence type="ECO:0000256" key="1">
    <source>
        <dbReference type="ARBA" id="ARBA00005417"/>
    </source>
</evidence>
<dbReference type="PROSITE" id="PS00211">
    <property type="entry name" value="ABC_TRANSPORTER_1"/>
    <property type="match status" value="1"/>
</dbReference>
<dbReference type="OrthoDB" id="9806726at2"/>
<organism evidence="6 7">
    <name type="scientific">Marispirochaeta aestuarii</name>
    <dbReference type="NCBI Taxonomy" id="1963862"/>
    <lineage>
        <taxon>Bacteria</taxon>
        <taxon>Pseudomonadati</taxon>
        <taxon>Spirochaetota</taxon>
        <taxon>Spirochaetia</taxon>
        <taxon>Spirochaetales</taxon>
        <taxon>Spirochaetaceae</taxon>
        <taxon>Marispirochaeta</taxon>
    </lineage>
</organism>
<comment type="similarity">
    <text evidence="1">Belongs to the ABC transporter superfamily.</text>
</comment>
<keyword evidence="4" id="KW-0067">ATP-binding</keyword>
<dbReference type="EMBL" id="MWQY01000008">
    <property type="protein sequence ID" value="ORC35676.1"/>
    <property type="molecule type" value="Genomic_DNA"/>
</dbReference>
<dbReference type="InterPro" id="IPR003439">
    <property type="entry name" value="ABC_transporter-like_ATP-bd"/>
</dbReference>
<dbReference type="InterPro" id="IPR003593">
    <property type="entry name" value="AAA+_ATPase"/>
</dbReference>
<dbReference type="SMART" id="SM00382">
    <property type="entry name" value="AAA"/>
    <property type="match status" value="1"/>
</dbReference>
<gene>
    <name evidence="6" type="ORF">B4O97_08515</name>
</gene>
<dbReference type="Gene3D" id="3.40.50.300">
    <property type="entry name" value="P-loop containing nucleotide triphosphate hydrolases"/>
    <property type="match status" value="1"/>
</dbReference>
<comment type="caution">
    <text evidence="6">The sequence shown here is derived from an EMBL/GenBank/DDBJ whole genome shotgun (WGS) entry which is preliminary data.</text>
</comment>
<evidence type="ECO:0000256" key="3">
    <source>
        <dbReference type="ARBA" id="ARBA00022741"/>
    </source>
</evidence>
<evidence type="ECO:0000259" key="5">
    <source>
        <dbReference type="PROSITE" id="PS50893"/>
    </source>
</evidence>
<name>A0A1Y1RZW4_9SPIO</name>
<keyword evidence="3" id="KW-0547">Nucleotide-binding</keyword>
<keyword evidence="7" id="KW-1185">Reference proteome</keyword>
<evidence type="ECO:0000313" key="6">
    <source>
        <dbReference type="EMBL" id="ORC35676.1"/>
    </source>
</evidence>
<dbReference type="Pfam" id="PF00005">
    <property type="entry name" value="ABC_tran"/>
    <property type="match status" value="1"/>
</dbReference>
<evidence type="ECO:0000256" key="4">
    <source>
        <dbReference type="ARBA" id="ARBA00022840"/>
    </source>
</evidence>
<dbReference type="SUPFAM" id="SSF52540">
    <property type="entry name" value="P-loop containing nucleoside triphosphate hydrolases"/>
    <property type="match status" value="1"/>
</dbReference>
<evidence type="ECO:0000256" key="2">
    <source>
        <dbReference type="ARBA" id="ARBA00022448"/>
    </source>
</evidence>
<dbReference type="RefSeq" id="WP_083050009.1">
    <property type="nucleotide sequence ID" value="NZ_CAXXQO010000003.1"/>
</dbReference>
<dbReference type="GO" id="GO:0016887">
    <property type="term" value="F:ATP hydrolysis activity"/>
    <property type="evidence" value="ECO:0007669"/>
    <property type="project" value="InterPro"/>
</dbReference>
<dbReference type="CDD" id="cd03235">
    <property type="entry name" value="ABC_Metallic_Cations"/>
    <property type="match status" value="1"/>
</dbReference>
<dbReference type="PANTHER" id="PTHR42734">
    <property type="entry name" value="METAL TRANSPORT SYSTEM ATP-BINDING PROTEIN TM_0124-RELATED"/>
    <property type="match status" value="1"/>
</dbReference>